<dbReference type="HOGENOM" id="CLU_183195_0_0_1"/>
<dbReference type="OrthoDB" id="3267861at2759"/>
<dbReference type="InParanoid" id="A0A0C3N0S4"/>
<organism evidence="1 2">
    <name type="scientific">Pisolithus tinctorius Marx 270</name>
    <dbReference type="NCBI Taxonomy" id="870435"/>
    <lineage>
        <taxon>Eukaryota</taxon>
        <taxon>Fungi</taxon>
        <taxon>Dikarya</taxon>
        <taxon>Basidiomycota</taxon>
        <taxon>Agaricomycotina</taxon>
        <taxon>Agaricomycetes</taxon>
        <taxon>Agaricomycetidae</taxon>
        <taxon>Boletales</taxon>
        <taxon>Sclerodermatineae</taxon>
        <taxon>Pisolithaceae</taxon>
        <taxon>Pisolithus</taxon>
    </lineage>
</organism>
<gene>
    <name evidence="1" type="ORF">M404DRAFT_70588</name>
</gene>
<name>A0A0C3N0S4_PISTI</name>
<reference evidence="2" key="2">
    <citation type="submission" date="2015-01" db="EMBL/GenBank/DDBJ databases">
        <title>Evolutionary Origins and Diversification of the Mycorrhizal Mutualists.</title>
        <authorList>
            <consortium name="DOE Joint Genome Institute"/>
            <consortium name="Mycorrhizal Genomics Consortium"/>
            <person name="Kohler A."/>
            <person name="Kuo A."/>
            <person name="Nagy L.G."/>
            <person name="Floudas D."/>
            <person name="Copeland A."/>
            <person name="Barry K.W."/>
            <person name="Cichocki N."/>
            <person name="Veneault-Fourrey C."/>
            <person name="LaButti K."/>
            <person name="Lindquist E.A."/>
            <person name="Lipzen A."/>
            <person name="Lundell T."/>
            <person name="Morin E."/>
            <person name="Murat C."/>
            <person name="Riley R."/>
            <person name="Ohm R."/>
            <person name="Sun H."/>
            <person name="Tunlid A."/>
            <person name="Henrissat B."/>
            <person name="Grigoriev I.V."/>
            <person name="Hibbett D.S."/>
            <person name="Martin F."/>
        </authorList>
    </citation>
    <scope>NUCLEOTIDE SEQUENCE [LARGE SCALE GENOMIC DNA]</scope>
    <source>
        <strain evidence="2">Marx 270</strain>
    </source>
</reference>
<dbReference type="EMBL" id="KN832088">
    <property type="protein sequence ID" value="KIN94714.1"/>
    <property type="molecule type" value="Genomic_DNA"/>
</dbReference>
<evidence type="ECO:0000313" key="2">
    <source>
        <dbReference type="Proteomes" id="UP000054217"/>
    </source>
</evidence>
<feature type="non-terminal residue" evidence="1">
    <location>
        <position position="80"/>
    </location>
</feature>
<dbReference type="Proteomes" id="UP000054217">
    <property type="component" value="Unassembled WGS sequence"/>
</dbReference>
<evidence type="ECO:0000313" key="1">
    <source>
        <dbReference type="EMBL" id="KIN94714.1"/>
    </source>
</evidence>
<protein>
    <submittedName>
        <fullName evidence="1">Uncharacterized protein</fullName>
    </submittedName>
</protein>
<dbReference type="AlphaFoldDB" id="A0A0C3N0S4"/>
<accession>A0A0C3N0S4</accession>
<proteinExistence type="predicted"/>
<keyword evidence="2" id="KW-1185">Reference proteome</keyword>
<sequence length="80" mass="9252">MQIDRSVWVLSYVDPETQSILLCQLHLHINNYNDIVIFLLQCNMDIRFIGLGAAVKVLTYYISNYITNNILQVHISLQAI</sequence>
<reference evidence="1 2" key="1">
    <citation type="submission" date="2014-04" db="EMBL/GenBank/DDBJ databases">
        <authorList>
            <consortium name="DOE Joint Genome Institute"/>
            <person name="Kuo A."/>
            <person name="Kohler A."/>
            <person name="Costa M.D."/>
            <person name="Nagy L.G."/>
            <person name="Floudas D."/>
            <person name="Copeland A."/>
            <person name="Barry K.W."/>
            <person name="Cichocki N."/>
            <person name="Veneault-Fourrey C."/>
            <person name="LaButti K."/>
            <person name="Lindquist E.A."/>
            <person name="Lipzen A."/>
            <person name="Lundell T."/>
            <person name="Morin E."/>
            <person name="Murat C."/>
            <person name="Sun H."/>
            <person name="Tunlid A."/>
            <person name="Henrissat B."/>
            <person name="Grigoriev I.V."/>
            <person name="Hibbett D.S."/>
            <person name="Martin F."/>
            <person name="Nordberg H.P."/>
            <person name="Cantor M.N."/>
            <person name="Hua S.X."/>
        </authorList>
    </citation>
    <scope>NUCLEOTIDE SEQUENCE [LARGE SCALE GENOMIC DNA]</scope>
    <source>
        <strain evidence="1 2">Marx 270</strain>
    </source>
</reference>